<keyword evidence="2" id="KW-0479">Metal-binding</keyword>
<dbReference type="GO" id="GO:0016852">
    <property type="term" value="F:sirohydrochlorin cobaltochelatase activity"/>
    <property type="evidence" value="ECO:0007669"/>
    <property type="project" value="InterPro"/>
</dbReference>
<keyword evidence="4" id="KW-1185">Reference proteome</keyword>
<feature type="binding site" evidence="2">
    <location>
        <position position="193"/>
    </location>
    <ligand>
        <name>Co(2+)</name>
        <dbReference type="ChEBI" id="CHEBI:48828"/>
    </ligand>
</feature>
<accession>A0AAW7ZER2</accession>
<reference evidence="3" key="2">
    <citation type="submission" date="2023-03" db="EMBL/GenBank/DDBJ databases">
        <authorList>
            <person name="Zhang Z."/>
        </authorList>
    </citation>
    <scope>NUCLEOTIDE SEQUENCE</scope>
    <source>
        <strain evidence="3">DSA</strain>
    </source>
</reference>
<dbReference type="EMBL" id="JARPTC010000016">
    <property type="protein sequence ID" value="MDO7787841.1"/>
    <property type="molecule type" value="Genomic_DNA"/>
</dbReference>
<dbReference type="Gene3D" id="3.40.50.1400">
    <property type="match status" value="2"/>
</dbReference>
<protein>
    <submittedName>
        <fullName evidence="3">Sirohydrochlorin cobaltochelatase</fullName>
    </submittedName>
</protein>
<name>A0AAW7ZER2_9FIRM</name>
<dbReference type="RefSeq" id="WP_304543226.1">
    <property type="nucleotide sequence ID" value="NZ_JARPTC010000016.1"/>
</dbReference>
<dbReference type="Pfam" id="PF06180">
    <property type="entry name" value="CbiK"/>
    <property type="match status" value="1"/>
</dbReference>
<dbReference type="CDD" id="cd03413">
    <property type="entry name" value="CbiK_C"/>
    <property type="match status" value="1"/>
</dbReference>
<feature type="binding site" evidence="2">
    <location>
        <position position="163"/>
    </location>
    <ligand>
        <name>Co(2+)</name>
        <dbReference type="ChEBI" id="CHEBI:48828"/>
    </ligand>
</feature>
<gene>
    <name evidence="3" type="ORF">P6N53_11480</name>
</gene>
<keyword evidence="2" id="KW-0170">Cobalt</keyword>
<reference evidence="3" key="1">
    <citation type="journal article" date="2023" name="J. Hazard. Mater.">
        <title>Anaerobic biodegradation of pyrene and benzo[a]pyrene by a new sulfate-reducing Desulforamulus aquiferis strain DSA.</title>
        <authorList>
            <person name="Zhang Z."/>
            <person name="Sun J."/>
            <person name="Gong X."/>
            <person name="Wang C."/>
            <person name="Wang H."/>
        </authorList>
    </citation>
    <scope>NUCLEOTIDE SEQUENCE</scope>
    <source>
        <strain evidence="3">DSA</strain>
    </source>
</reference>
<organism evidence="3 4">
    <name type="scientific">Desulforamulus aquiferis</name>
    <dbReference type="NCBI Taxonomy" id="1397668"/>
    <lineage>
        <taxon>Bacteria</taxon>
        <taxon>Bacillati</taxon>
        <taxon>Bacillota</taxon>
        <taxon>Clostridia</taxon>
        <taxon>Eubacteriales</taxon>
        <taxon>Peptococcaceae</taxon>
        <taxon>Desulforamulus</taxon>
    </lineage>
</organism>
<evidence type="ECO:0000313" key="3">
    <source>
        <dbReference type="EMBL" id="MDO7787841.1"/>
    </source>
</evidence>
<dbReference type="PIRSF" id="PIRSF033579">
    <property type="entry name" value="Anaer_Co_chel"/>
    <property type="match status" value="1"/>
</dbReference>
<dbReference type="AlphaFoldDB" id="A0AAW7ZER2"/>
<dbReference type="GO" id="GO:0046872">
    <property type="term" value="F:metal ion binding"/>
    <property type="evidence" value="ECO:0007669"/>
    <property type="project" value="UniProtKB-KW"/>
</dbReference>
<dbReference type="GO" id="GO:0019251">
    <property type="term" value="P:anaerobic cobalamin biosynthetic process"/>
    <property type="evidence" value="ECO:0007669"/>
    <property type="project" value="InterPro"/>
</dbReference>
<dbReference type="CDD" id="cd03412">
    <property type="entry name" value="CbiK_N"/>
    <property type="match status" value="1"/>
</dbReference>
<sequence length="278" mass="31113">MNHSRDTAILLVTFGTNVTQAATSFKNLEDKVKETFPNIEVRWAYTAKSIRQRLGKMGFHYDSPVTALARLQDEGYTRVAVQSVHMIAGQEYYDLVNVVENMSHLRGISGHNFSSKIGKFGFEKLVLGKPMLYHQSDYEAVIKFLKCCLPSNSPEHALVLVGHGSEHPAFSTYGCLNDMLRRTCPNLFLGTVEGFPSLTDVKEDLVKARAKEITIMPFMNIAGEHALSDLAGDGEDSWKSVLSPLFKVNINLSGLLDYEDIVKIYIDHLIAVFEELHN</sequence>
<dbReference type="Proteomes" id="UP001172911">
    <property type="component" value="Unassembled WGS sequence"/>
</dbReference>
<dbReference type="InterPro" id="IPR010388">
    <property type="entry name" value="Anaerobic_Co-chelatase"/>
</dbReference>
<feature type="binding site" evidence="2">
    <location>
        <position position="225"/>
    </location>
    <ligand>
        <name>Co(2+)</name>
        <dbReference type="ChEBI" id="CHEBI:48828"/>
    </ligand>
</feature>
<evidence type="ECO:0000256" key="2">
    <source>
        <dbReference type="PIRSR" id="PIRSR033579-3"/>
    </source>
</evidence>
<dbReference type="SUPFAM" id="SSF53800">
    <property type="entry name" value="Chelatase"/>
    <property type="match status" value="1"/>
</dbReference>
<proteinExistence type="predicted"/>
<feature type="active site" description="Proton acceptor" evidence="1">
    <location>
        <position position="163"/>
    </location>
</feature>
<evidence type="ECO:0000313" key="4">
    <source>
        <dbReference type="Proteomes" id="UP001172911"/>
    </source>
</evidence>
<evidence type="ECO:0000256" key="1">
    <source>
        <dbReference type="PIRSR" id="PIRSR033579-1"/>
    </source>
</evidence>
<comment type="caution">
    <text evidence="3">The sequence shown here is derived from an EMBL/GenBank/DDBJ whole genome shotgun (WGS) entry which is preliminary data.</text>
</comment>